<reference evidence="7" key="2">
    <citation type="submission" date="2017-12" db="EMBL/GenBank/DDBJ databases">
        <title>Genome sequence of the Bar-tailed Godwit (Limosa lapponica baueri).</title>
        <authorList>
            <person name="Lima N.C.B."/>
            <person name="Parody-Merino A.M."/>
            <person name="Battley P.F."/>
            <person name="Fidler A.E."/>
            <person name="Prosdocimi F."/>
        </authorList>
    </citation>
    <scope>NUCLEOTIDE SEQUENCE [LARGE SCALE GENOMIC DNA]</scope>
</reference>
<dbReference type="OrthoDB" id="270970at2759"/>
<keyword evidence="4" id="KW-1133">Transmembrane helix</keyword>
<organism evidence="6 7">
    <name type="scientific">Limosa lapponica baueri</name>
    <dbReference type="NCBI Taxonomy" id="1758121"/>
    <lineage>
        <taxon>Eukaryota</taxon>
        <taxon>Metazoa</taxon>
        <taxon>Chordata</taxon>
        <taxon>Craniata</taxon>
        <taxon>Vertebrata</taxon>
        <taxon>Euteleostomi</taxon>
        <taxon>Archelosauria</taxon>
        <taxon>Archosauria</taxon>
        <taxon>Dinosauria</taxon>
        <taxon>Saurischia</taxon>
        <taxon>Theropoda</taxon>
        <taxon>Coelurosauria</taxon>
        <taxon>Aves</taxon>
        <taxon>Neognathae</taxon>
        <taxon>Neoaves</taxon>
        <taxon>Charadriiformes</taxon>
        <taxon>Scolopacidae</taxon>
        <taxon>Limosa</taxon>
    </lineage>
</organism>
<dbReference type="InterPro" id="IPR035892">
    <property type="entry name" value="C2_domain_sf"/>
</dbReference>
<evidence type="ECO:0000256" key="3">
    <source>
        <dbReference type="ARBA" id="ARBA00022737"/>
    </source>
</evidence>
<evidence type="ECO:0000313" key="6">
    <source>
        <dbReference type="EMBL" id="PKU27363.1"/>
    </source>
</evidence>
<sequence length="74" mass="8252">MGWLFEVTGTIPLEKDLRVSLLDYDLLPPDQEIGTTTIDLENRLLSRFRAHCGLPTLYRTWVPPRQGIGGALGG</sequence>
<dbReference type="PANTHER" id="PTHR12546:SF34">
    <property type="entry name" value="FER-1-LIKE PROTEIN 5"/>
    <property type="match status" value="1"/>
</dbReference>
<dbReference type="GO" id="GO:0061025">
    <property type="term" value="P:membrane fusion"/>
    <property type="evidence" value="ECO:0007669"/>
    <property type="project" value="TreeGrafter"/>
</dbReference>
<dbReference type="Proteomes" id="UP000233556">
    <property type="component" value="Unassembled WGS sequence"/>
</dbReference>
<gene>
    <name evidence="6" type="ORF">llap_22333</name>
</gene>
<protein>
    <submittedName>
        <fullName evidence="6">Fer-1-like protein 5</fullName>
    </submittedName>
</protein>
<keyword evidence="7" id="KW-1185">Reference proteome</keyword>
<proteinExistence type="predicted"/>
<dbReference type="SUPFAM" id="SSF49562">
    <property type="entry name" value="C2 domain (Calcium/lipid-binding domain, CaLB)"/>
    <property type="match status" value="1"/>
</dbReference>
<dbReference type="PANTHER" id="PTHR12546">
    <property type="entry name" value="FER-1-LIKE"/>
    <property type="match status" value="1"/>
</dbReference>
<comment type="subcellular location">
    <subcellularLocation>
        <location evidence="1">Membrane</location>
    </subcellularLocation>
</comment>
<dbReference type="AlphaFoldDB" id="A0A2I0T0N6"/>
<evidence type="ECO:0000256" key="2">
    <source>
        <dbReference type="ARBA" id="ARBA00022692"/>
    </source>
</evidence>
<evidence type="ECO:0000256" key="4">
    <source>
        <dbReference type="ARBA" id="ARBA00022989"/>
    </source>
</evidence>
<dbReference type="InterPro" id="IPR037721">
    <property type="entry name" value="Ferlin"/>
</dbReference>
<name>A0A2I0T0N6_LIMLA</name>
<evidence type="ECO:0000256" key="5">
    <source>
        <dbReference type="ARBA" id="ARBA00023136"/>
    </source>
</evidence>
<reference evidence="7" key="1">
    <citation type="submission" date="2017-11" db="EMBL/GenBank/DDBJ databases">
        <authorList>
            <person name="Lima N.C."/>
            <person name="Parody-Merino A.M."/>
            <person name="Battley P.F."/>
            <person name="Fidler A.E."/>
            <person name="Prosdocimi F."/>
        </authorList>
    </citation>
    <scope>NUCLEOTIDE SEQUENCE [LARGE SCALE GENOMIC DNA]</scope>
</reference>
<dbReference type="EMBL" id="KZ528159">
    <property type="protein sequence ID" value="PKU27363.1"/>
    <property type="molecule type" value="Genomic_DNA"/>
</dbReference>
<keyword evidence="2" id="KW-0812">Transmembrane</keyword>
<evidence type="ECO:0000313" key="7">
    <source>
        <dbReference type="Proteomes" id="UP000233556"/>
    </source>
</evidence>
<evidence type="ECO:0000256" key="1">
    <source>
        <dbReference type="ARBA" id="ARBA00004370"/>
    </source>
</evidence>
<keyword evidence="5" id="KW-0472">Membrane</keyword>
<accession>A0A2I0T0N6</accession>
<keyword evidence="3" id="KW-0677">Repeat</keyword>
<dbReference type="GO" id="GO:0016020">
    <property type="term" value="C:membrane"/>
    <property type="evidence" value="ECO:0007669"/>
    <property type="project" value="UniProtKB-SubCell"/>
</dbReference>
<dbReference type="GO" id="GO:0007009">
    <property type="term" value="P:plasma membrane organization"/>
    <property type="evidence" value="ECO:0007669"/>
    <property type="project" value="TreeGrafter"/>
</dbReference>